<reference evidence="4" key="2">
    <citation type="submission" date="2019-09" db="UniProtKB">
        <authorList>
            <consortium name="WormBaseParasite"/>
        </authorList>
    </citation>
    <scope>IDENTIFICATION</scope>
</reference>
<sequence length="243" mass="26246">MTSPSVKPVHMDRLPLPVTISSIKSKVLDGDHFLIGKKAFTKVLCAGRVVSSRHVRSLGAMEYVVADPMPGDNVAKDISLNDATNPAEQFPRSTLVLIPGKLVRFKGAIAIHAYSMRELICPDEYECLRMEAFLALQYHTKNPSGQTPVRRQPSSGGAPPPPRRSVSSSTPSTSVPGKRSTSPVTTSYYTPKRSTGSIRSASSDNLVPATKSNESAAPDRSGDVPKRADSQDSFEDDVFMKSD</sequence>
<accession>A0A3P7YPF5</accession>
<feature type="compositionally biased region" description="Low complexity" evidence="1">
    <location>
        <begin position="164"/>
        <end position="191"/>
    </location>
</feature>
<dbReference type="Gene3D" id="2.40.50.140">
    <property type="entry name" value="Nucleic acid-binding proteins"/>
    <property type="match status" value="1"/>
</dbReference>
<gene>
    <name evidence="2" type="ORF">HPBE_LOCUS7788</name>
</gene>
<dbReference type="OrthoDB" id="5837223at2759"/>
<dbReference type="WBParaSite" id="HPBE_0000778701-mRNA-1">
    <property type="protein sequence ID" value="HPBE_0000778701-mRNA-1"/>
    <property type="gene ID" value="HPBE_0000778701"/>
</dbReference>
<dbReference type="AlphaFoldDB" id="A0A183FKT2"/>
<reference evidence="2 3" key="1">
    <citation type="submission" date="2018-11" db="EMBL/GenBank/DDBJ databases">
        <authorList>
            <consortium name="Pathogen Informatics"/>
        </authorList>
    </citation>
    <scope>NUCLEOTIDE SEQUENCE [LARGE SCALE GENOMIC DNA]</scope>
</reference>
<proteinExistence type="predicted"/>
<evidence type="ECO:0000313" key="3">
    <source>
        <dbReference type="Proteomes" id="UP000050761"/>
    </source>
</evidence>
<feature type="region of interest" description="Disordered" evidence="1">
    <location>
        <begin position="142"/>
        <end position="243"/>
    </location>
</feature>
<evidence type="ECO:0000313" key="2">
    <source>
        <dbReference type="EMBL" id="VDO73634.1"/>
    </source>
</evidence>
<dbReference type="SUPFAM" id="SSF50249">
    <property type="entry name" value="Nucleic acid-binding proteins"/>
    <property type="match status" value="1"/>
</dbReference>
<dbReference type="Proteomes" id="UP000050761">
    <property type="component" value="Unassembled WGS sequence"/>
</dbReference>
<name>A0A183FKT2_HELPZ</name>
<organism evidence="3 4">
    <name type="scientific">Heligmosomoides polygyrus</name>
    <name type="common">Parasitic roundworm</name>
    <dbReference type="NCBI Taxonomy" id="6339"/>
    <lineage>
        <taxon>Eukaryota</taxon>
        <taxon>Metazoa</taxon>
        <taxon>Ecdysozoa</taxon>
        <taxon>Nematoda</taxon>
        <taxon>Chromadorea</taxon>
        <taxon>Rhabditida</taxon>
        <taxon>Rhabditina</taxon>
        <taxon>Rhabditomorpha</taxon>
        <taxon>Strongyloidea</taxon>
        <taxon>Heligmosomidae</taxon>
        <taxon>Heligmosomoides</taxon>
    </lineage>
</organism>
<protein>
    <submittedName>
        <fullName evidence="4">FHA domain-containing protein</fullName>
    </submittedName>
</protein>
<feature type="compositionally biased region" description="Polar residues" evidence="1">
    <location>
        <begin position="192"/>
        <end position="215"/>
    </location>
</feature>
<dbReference type="InterPro" id="IPR012340">
    <property type="entry name" value="NA-bd_OB-fold"/>
</dbReference>
<dbReference type="EMBL" id="UZAH01025973">
    <property type="protein sequence ID" value="VDO73634.1"/>
    <property type="molecule type" value="Genomic_DNA"/>
</dbReference>
<accession>A0A183FKT2</accession>
<evidence type="ECO:0000256" key="1">
    <source>
        <dbReference type="SAM" id="MobiDB-lite"/>
    </source>
</evidence>
<keyword evidence="3" id="KW-1185">Reference proteome</keyword>
<feature type="compositionally biased region" description="Basic and acidic residues" evidence="1">
    <location>
        <begin position="220"/>
        <end position="230"/>
    </location>
</feature>
<evidence type="ECO:0000313" key="4">
    <source>
        <dbReference type="WBParaSite" id="HPBE_0000778701-mRNA-1"/>
    </source>
</evidence>